<feature type="transmembrane region" description="Helical" evidence="6">
    <location>
        <begin position="228"/>
        <end position="250"/>
    </location>
</feature>
<dbReference type="OrthoDB" id="3648309at2759"/>
<dbReference type="GO" id="GO:0005886">
    <property type="term" value="C:plasma membrane"/>
    <property type="evidence" value="ECO:0007669"/>
    <property type="project" value="TreeGrafter"/>
</dbReference>
<dbReference type="EMBL" id="CAJPDQ010000007">
    <property type="protein sequence ID" value="CAF9912912.1"/>
    <property type="molecule type" value="Genomic_DNA"/>
</dbReference>
<evidence type="ECO:0000256" key="4">
    <source>
        <dbReference type="ARBA" id="ARBA00022989"/>
    </source>
</evidence>
<dbReference type="GO" id="GO:0015123">
    <property type="term" value="F:acetate transmembrane transporter activity"/>
    <property type="evidence" value="ECO:0007669"/>
    <property type="project" value="TreeGrafter"/>
</dbReference>
<dbReference type="Proteomes" id="UP000664169">
    <property type="component" value="Unassembled WGS sequence"/>
</dbReference>
<keyword evidence="4 6" id="KW-1133">Transmembrane helix</keyword>
<feature type="transmembrane region" description="Helical" evidence="6">
    <location>
        <begin position="62"/>
        <end position="81"/>
    </location>
</feature>
<dbReference type="Pfam" id="PF01184">
    <property type="entry name" value="Gpr1_Fun34_YaaH"/>
    <property type="match status" value="1"/>
</dbReference>
<dbReference type="AlphaFoldDB" id="A0A8H3EV41"/>
<evidence type="ECO:0000313" key="7">
    <source>
        <dbReference type="EMBL" id="CAF9912912.1"/>
    </source>
</evidence>
<keyword evidence="8" id="KW-1185">Reference proteome</keyword>
<evidence type="ECO:0000256" key="2">
    <source>
        <dbReference type="ARBA" id="ARBA00005587"/>
    </source>
</evidence>
<dbReference type="PANTHER" id="PTHR31123">
    <property type="entry name" value="ACCUMULATION OF DYADS PROTEIN 2-RELATED"/>
    <property type="match status" value="1"/>
</dbReference>
<evidence type="ECO:0000313" key="8">
    <source>
        <dbReference type="Proteomes" id="UP000664169"/>
    </source>
</evidence>
<keyword evidence="5 6" id="KW-0472">Membrane</keyword>
<name>A0A8H3EV41_9LECA</name>
<organism evidence="7 8">
    <name type="scientific">Gomphillus americanus</name>
    <dbReference type="NCBI Taxonomy" id="1940652"/>
    <lineage>
        <taxon>Eukaryota</taxon>
        <taxon>Fungi</taxon>
        <taxon>Dikarya</taxon>
        <taxon>Ascomycota</taxon>
        <taxon>Pezizomycotina</taxon>
        <taxon>Lecanoromycetes</taxon>
        <taxon>OSLEUM clade</taxon>
        <taxon>Ostropomycetidae</taxon>
        <taxon>Ostropales</taxon>
        <taxon>Graphidaceae</taxon>
        <taxon>Gomphilloideae</taxon>
        <taxon>Gomphillus</taxon>
    </lineage>
</organism>
<accession>A0A8H3EV41</accession>
<feature type="transmembrane region" description="Helical" evidence="6">
    <location>
        <begin position="93"/>
        <end position="113"/>
    </location>
</feature>
<dbReference type="InterPro" id="IPR051633">
    <property type="entry name" value="AceTr"/>
</dbReference>
<evidence type="ECO:0000256" key="6">
    <source>
        <dbReference type="SAM" id="Phobius"/>
    </source>
</evidence>
<protein>
    <submittedName>
        <fullName evidence="7">Uncharacterized protein</fullName>
    </submittedName>
</protein>
<reference evidence="7" key="1">
    <citation type="submission" date="2021-03" db="EMBL/GenBank/DDBJ databases">
        <authorList>
            <person name="Tagirdzhanova G."/>
        </authorList>
    </citation>
    <scope>NUCLEOTIDE SEQUENCE</scope>
</reference>
<evidence type="ECO:0000256" key="5">
    <source>
        <dbReference type="ARBA" id="ARBA00023136"/>
    </source>
</evidence>
<feature type="transmembrane region" description="Helical" evidence="6">
    <location>
        <begin position="187"/>
        <end position="208"/>
    </location>
</feature>
<sequence length="276" mass="28796">MSHESSTDGDIKLAGVHDANLQRINTTSSVMMTSELFEKLYLQPLGKVKGDLRSTFGNPTPLGLVGFVIGLTPLACCLAGWRGAGGTGAADIGVYFFIGGPCLIVSGLLEFFLGNTFPFVVFFTYGCVFLTLGATLQPVFNAAGAYAMGDTVAGLATPAFNASLAYWPLSVSCLNLFWFICAFKVNVVFVLVFVGAGSGFACFAGALFAAAEGSLATSASLVQATGGLWFFTSLLGWYLLLIQLLGTVGFNIQLPVGDLSGLGKKKVANAEGDNKV</sequence>
<proteinExistence type="inferred from homology"/>
<dbReference type="InterPro" id="IPR000791">
    <property type="entry name" value="Gpr1/Fun34/SatP-like"/>
</dbReference>
<feature type="transmembrane region" description="Helical" evidence="6">
    <location>
        <begin position="160"/>
        <end position="180"/>
    </location>
</feature>
<evidence type="ECO:0000256" key="3">
    <source>
        <dbReference type="ARBA" id="ARBA00022692"/>
    </source>
</evidence>
<feature type="transmembrane region" description="Helical" evidence="6">
    <location>
        <begin position="120"/>
        <end position="140"/>
    </location>
</feature>
<comment type="similarity">
    <text evidence="2">Belongs to the acetate uptake transporter (AceTr) (TC 2.A.96) family.</text>
</comment>
<keyword evidence="3 6" id="KW-0812">Transmembrane</keyword>
<dbReference type="PANTHER" id="PTHR31123:SF4">
    <property type="entry name" value="PROTEIN ALCS"/>
    <property type="match status" value="1"/>
</dbReference>
<evidence type="ECO:0000256" key="1">
    <source>
        <dbReference type="ARBA" id="ARBA00004141"/>
    </source>
</evidence>
<gene>
    <name evidence="7" type="ORF">GOMPHAMPRED_007809</name>
</gene>
<comment type="subcellular location">
    <subcellularLocation>
        <location evidence="1">Membrane</location>
        <topology evidence="1">Multi-pass membrane protein</topology>
    </subcellularLocation>
</comment>
<comment type="caution">
    <text evidence="7">The sequence shown here is derived from an EMBL/GenBank/DDBJ whole genome shotgun (WGS) entry which is preliminary data.</text>
</comment>